<evidence type="ECO:0000256" key="5">
    <source>
        <dbReference type="ARBA" id="ARBA00022827"/>
    </source>
</evidence>
<comment type="catalytic activity">
    <reaction evidence="8">
        <text>a quinone + NADH + H(+) = a quinol + NAD(+)</text>
        <dbReference type="Rhea" id="RHEA:46160"/>
        <dbReference type="ChEBI" id="CHEBI:15378"/>
        <dbReference type="ChEBI" id="CHEBI:24646"/>
        <dbReference type="ChEBI" id="CHEBI:57540"/>
        <dbReference type="ChEBI" id="CHEBI:57945"/>
        <dbReference type="ChEBI" id="CHEBI:132124"/>
        <dbReference type="EC" id="1.6.5.9"/>
    </reaction>
</comment>
<evidence type="ECO:0000256" key="8">
    <source>
        <dbReference type="ARBA" id="ARBA00047599"/>
    </source>
</evidence>
<dbReference type="GO" id="GO:0050136">
    <property type="term" value="F:NADH dehydrogenase (quinone) (non-electrogenic) activity"/>
    <property type="evidence" value="ECO:0007669"/>
    <property type="project" value="UniProtKB-EC"/>
</dbReference>
<keyword evidence="7" id="KW-0520">NAD</keyword>
<name>A0A9Q0ZKW9_9ROSI</name>
<dbReference type="Proteomes" id="UP001151752">
    <property type="component" value="Chromosome 4"/>
</dbReference>
<keyword evidence="6" id="KW-0560">Oxidoreductase</keyword>
<dbReference type="EC" id="1.6.5.9" evidence="3"/>
<keyword evidence="5" id="KW-0274">FAD</keyword>
<comment type="caution">
    <text evidence="10">The sequence shown here is derived from an EMBL/GenBank/DDBJ whole genome shotgun (WGS) entry which is preliminary data.</text>
</comment>
<dbReference type="EMBL" id="JAPFFM010000010">
    <property type="protein sequence ID" value="KAJ6738102.1"/>
    <property type="molecule type" value="Genomic_DNA"/>
</dbReference>
<keyword evidence="11" id="KW-1185">Reference proteome</keyword>
<dbReference type="InterPro" id="IPR045024">
    <property type="entry name" value="NDH-2"/>
</dbReference>
<comment type="cofactor">
    <cofactor evidence="1">
        <name>FAD</name>
        <dbReference type="ChEBI" id="CHEBI:57692"/>
    </cofactor>
</comment>
<dbReference type="InterPro" id="IPR054585">
    <property type="entry name" value="NDH2-like_C"/>
</dbReference>
<reference evidence="10" key="1">
    <citation type="submission" date="2022-11" db="EMBL/GenBank/DDBJ databases">
        <authorList>
            <person name="Hyden B.L."/>
            <person name="Feng K."/>
            <person name="Yates T."/>
            <person name="Jawdy S."/>
            <person name="Smart L.B."/>
            <person name="Muchero W."/>
        </authorList>
    </citation>
    <scope>NUCLEOTIDE SEQUENCE</scope>
    <source>
        <tissue evidence="10">Shoot tip</tissue>
    </source>
</reference>
<proteinExistence type="inferred from homology"/>
<evidence type="ECO:0000256" key="4">
    <source>
        <dbReference type="ARBA" id="ARBA00022630"/>
    </source>
</evidence>
<evidence type="ECO:0000256" key="2">
    <source>
        <dbReference type="ARBA" id="ARBA00005272"/>
    </source>
</evidence>
<dbReference type="AlphaFoldDB" id="A0A9Q0ZKW9"/>
<evidence type="ECO:0000256" key="6">
    <source>
        <dbReference type="ARBA" id="ARBA00023002"/>
    </source>
</evidence>
<comment type="similarity">
    <text evidence="2">Belongs to the NADH dehydrogenase family.</text>
</comment>
<sequence length="164" mass="18215">MLSENPGESIWIFSIPANFPENKLVLIILLQVYPKKKRKAFYAVLFIGGRPTGVEFSGELSYQERCSGPVYACSGLCLSDPNKGCRKAGGFLDENLENLSGPGIDEKGGSLAGFVSWLIWRSAYLTRVVCWRNRLYVAVNWATTLVFGGDNSRTQQCHSRETLV</sequence>
<dbReference type="PANTHER" id="PTHR43706:SF4">
    <property type="entry name" value="NADH:UBIQUINONE REDUCTASE (NON-ELECTROGENIC)"/>
    <property type="match status" value="1"/>
</dbReference>
<reference evidence="10" key="2">
    <citation type="journal article" date="2023" name="Int. J. Mol. Sci.">
        <title>De Novo Assembly and Annotation of 11 Diverse Shrub Willow (Salix) Genomes Reveals Novel Gene Organization in Sex-Linked Regions.</title>
        <authorList>
            <person name="Hyden B."/>
            <person name="Feng K."/>
            <person name="Yates T.B."/>
            <person name="Jawdy S."/>
            <person name="Cereghino C."/>
            <person name="Smart L.B."/>
            <person name="Muchero W."/>
        </authorList>
    </citation>
    <scope>NUCLEOTIDE SEQUENCE</scope>
    <source>
        <tissue evidence="10">Shoot tip</tissue>
    </source>
</reference>
<dbReference type="GO" id="GO:0005739">
    <property type="term" value="C:mitochondrion"/>
    <property type="evidence" value="ECO:0007669"/>
    <property type="project" value="TreeGrafter"/>
</dbReference>
<dbReference type="Pfam" id="PF22366">
    <property type="entry name" value="NDH2_C"/>
    <property type="match status" value="1"/>
</dbReference>
<evidence type="ECO:0000256" key="7">
    <source>
        <dbReference type="ARBA" id="ARBA00023027"/>
    </source>
</evidence>
<gene>
    <name evidence="10" type="ORF">OIU74_003117</name>
</gene>
<evidence type="ECO:0000259" key="9">
    <source>
        <dbReference type="Pfam" id="PF22366"/>
    </source>
</evidence>
<evidence type="ECO:0000313" key="10">
    <source>
        <dbReference type="EMBL" id="KAJ6738102.1"/>
    </source>
</evidence>
<protein>
    <recommendedName>
        <fullName evidence="3">NADH:ubiquinone reductase (non-electrogenic)</fullName>
        <ecNumber evidence="3">1.6.5.9</ecNumber>
    </recommendedName>
</protein>
<keyword evidence="4" id="KW-0285">Flavoprotein</keyword>
<accession>A0A9Q0ZKW9</accession>
<evidence type="ECO:0000313" key="11">
    <source>
        <dbReference type="Proteomes" id="UP001151752"/>
    </source>
</evidence>
<evidence type="ECO:0000256" key="1">
    <source>
        <dbReference type="ARBA" id="ARBA00001974"/>
    </source>
</evidence>
<dbReference type="PANTHER" id="PTHR43706">
    <property type="entry name" value="NADH DEHYDROGENASE"/>
    <property type="match status" value="1"/>
</dbReference>
<feature type="domain" description="External alternative NADH-ubiquinone oxidoreductase-like C-terminal" evidence="9">
    <location>
        <begin position="112"/>
        <end position="148"/>
    </location>
</feature>
<evidence type="ECO:0000256" key="3">
    <source>
        <dbReference type="ARBA" id="ARBA00012637"/>
    </source>
</evidence>
<dbReference type="Gene3D" id="3.50.50.100">
    <property type="match status" value="1"/>
</dbReference>
<organism evidence="10 11">
    <name type="scientific">Salix koriyanagi</name>
    <dbReference type="NCBI Taxonomy" id="2511006"/>
    <lineage>
        <taxon>Eukaryota</taxon>
        <taxon>Viridiplantae</taxon>
        <taxon>Streptophyta</taxon>
        <taxon>Embryophyta</taxon>
        <taxon>Tracheophyta</taxon>
        <taxon>Spermatophyta</taxon>
        <taxon>Magnoliopsida</taxon>
        <taxon>eudicotyledons</taxon>
        <taxon>Gunneridae</taxon>
        <taxon>Pentapetalae</taxon>
        <taxon>rosids</taxon>
        <taxon>fabids</taxon>
        <taxon>Malpighiales</taxon>
        <taxon>Salicaceae</taxon>
        <taxon>Saliceae</taxon>
        <taxon>Salix</taxon>
    </lineage>
</organism>